<protein>
    <submittedName>
        <fullName evidence="1">Uncharacterized protein</fullName>
    </submittedName>
</protein>
<keyword evidence="2" id="KW-1185">Reference proteome</keyword>
<organism evidence="1 2">
    <name type="scientific">Diphasiastrum complanatum</name>
    <name type="common">Issler's clubmoss</name>
    <name type="synonym">Lycopodium complanatum</name>
    <dbReference type="NCBI Taxonomy" id="34168"/>
    <lineage>
        <taxon>Eukaryota</taxon>
        <taxon>Viridiplantae</taxon>
        <taxon>Streptophyta</taxon>
        <taxon>Embryophyta</taxon>
        <taxon>Tracheophyta</taxon>
        <taxon>Lycopodiopsida</taxon>
        <taxon>Lycopodiales</taxon>
        <taxon>Lycopodiaceae</taxon>
        <taxon>Lycopodioideae</taxon>
        <taxon>Diphasiastrum</taxon>
    </lineage>
</organism>
<comment type="caution">
    <text evidence="1">The sequence shown here is derived from an EMBL/GenBank/DDBJ whole genome shotgun (WGS) entry which is preliminary data.</text>
</comment>
<dbReference type="Proteomes" id="UP001162992">
    <property type="component" value="Chromosome 7"/>
</dbReference>
<evidence type="ECO:0000313" key="2">
    <source>
        <dbReference type="Proteomes" id="UP001162992"/>
    </source>
</evidence>
<name>A0ACC2D2U9_DIPCM</name>
<sequence>METFHGPSSASETKVYAATAPKTSDGKLDDTAANAVSFGFIATAILISLFLVIGIFERLLRPRVPLPPGDDDATNGELHSDVSELHGSVSSTQKPEEQQSVSIIEVGISVVMPGQTIPSYIARPAPYPLPLENGCFAQEHVLPGTCDARTNQNDVHIKVEQSVARLL</sequence>
<gene>
    <name evidence="1" type="ORF">O6H91_07G018800</name>
</gene>
<reference evidence="2" key="1">
    <citation type="journal article" date="2024" name="Proc. Natl. Acad. Sci. U.S.A.">
        <title>Extraordinary preservation of gene collinearity over three hundred million years revealed in homosporous lycophytes.</title>
        <authorList>
            <person name="Li C."/>
            <person name="Wickell D."/>
            <person name="Kuo L.Y."/>
            <person name="Chen X."/>
            <person name="Nie B."/>
            <person name="Liao X."/>
            <person name="Peng D."/>
            <person name="Ji J."/>
            <person name="Jenkins J."/>
            <person name="Williams M."/>
            <person name="Shu S."/>
            <person name="Plott C."/>
            <person name="Barry K."/>
            <person name="Rajasekar S."/>
            <person name="Grimwood J."/>
            <person name="Han X."/>
            <person name="Sun S."/>
            <person name="Hou Z."/>
            <person name="He W."/>
            <person name="Dai G."/>
            <person name="Sun C."/>
            <person name="Schmutz J."/>
            <person name="Leebens-Mack J.H."/>
            <person name="Li F.W."/>
            <person name="Wang L."/>
        </authorList>
    </citation>
    <scope>NUCLEOTIDE SEQUENCE [LARGE SCALE GENOMIC DNA]</scope>
    <source>
        <strain evidence="2">cv. PW_Plant_1</strain>
    </source>
</reference>
<accession>A0ACC2D2U9</accession>
<proteinExistence type="predicted"/>
<evidence type="ECO:0000313" key="1">
    <source>
        <dbReference type="EMBL" id="KAJ7548599.1"/>
    </source>
</evidence>
<dbReference type="EMBL" id="CM055098">
    <property type="protein sequence ID" value="KAJ7548599.1"/>
    <property type="molecule type" value="Genomic_DNA"/>
</dbReference>